<organism evidence="2 3">
    <name type="scientific">Decorospora gaudefroyi</name>
    <dbReference type="NCBI Taxonomy" id="184978"/>
    <lineage>
        <taxon>Eukaryota</taxon>
        <taxon>Fungi</taxon>
        <taxon>Dikarya</taxon>
        <taxon>Ascomycota</taxon>
        <taxon>Pezizomycotina</taxon>
        <taxon>Dothideomycetes</taxon>
        <taxon>Pleosporomycetidae</taxon>
        <taxon>Pleosporales</taxon>
        <taxon>Pleosporineae</taxon>
        <taxon>Pleosporaceae</taxon>
        <taxon>Decorospora</taxon>
    </lineage>
</organism>
<feature type="transmembrane region" description="Helical" evidence="1">
    <location>
        <begin position="171"/>
        <end position="192"/>
    </location>
</feature>
<evidence type="ECO:0000313" key="3">
    <source>
        <dbReference type="Proteomes" id="UP000800040"/>
    </source>
</evidence>
<evidence type="ECO:0000313" key="2">
    <source>
        <dbReference type="EMBL" id="KAF1830989.1"/>
    </source>
</evidence>
<protein>
    <recommendedName>
        <fullName evidence="4">FAR-17a/AIG1-like protein</fullName>
    </recommendedName>
</protein>
<keyword evidence="3" id="KW-1185">Reference proteome</keyword>
<dbReference type="OrthoDB" id="419711at2759"/>
<keyword evidence="1" id="KW-1133">Transmembrane helix</keyword>
<dbReference type="Proteomes" id="UP000800040">
    <property type="component" value="Unassembled WGS sequence"/>
</dbReference>
<reference evidence="2" key="1">
    <citation type="submission" date="2020-01" db="EMBL/GenBank/DDBJ databases">
        <authorList>
            <consortium name="DOE Joint Genome Institute"/>
            <person name="Haridas S."/>
            <person name="Albert R."/>
            <person name="Binder M."/>
            <person name="Bloem J."/>
            <person name="Labutti K."/>
            <person name="Salamov A."/>
            <person name="Andreopoulos B."/>
            <person name="Baker S.E."/>
            <person name="Barry K."/>
            <person name="Bills G."/>
            <person name="Bluhm B.H."/>
            <person name="Cannon C."/>
            <person name="Castanera R."/>
            <person name="Culley D.E."/>
            <person name="Daum C."/>
            <person name="Ezra D."/>
            <person name="Gonzalez J.B."/>
            <person name="Henrissat B."/>
            <person name="Kuo A."/>
            <person name="Liang C."/>
            <person name="Lipzen A."/>
            <person name="Lutzoni F."/>
            <person name="Magnuson J."/>
            <person name="Mondo S."/>
            <person name="Nolan M."/>
            <person name="Ohm R."/>
            <person name="Pangilinan J."/>
            <person name="Park H.-J."/>
            <person name="Ramirez L."/>
            <person name="Alfaro M."/>
            <person name="Sun H."/>
            <person name="Tritt A."/>
            <person name="Yoshinaga Y."/>
            <person name="Zwiers L.-H."/>
            <person name="Turgeon B.G."/>
            <person name="Goodwin S.B."/>
            <person name="Spatafora J.W."/>
            <person name="Crous P.W."/>
            <person name="Grigoriev I.V."/>
        </authorList>
    </citation>
    <scope>NUCLEOTIDE SEQUENCE</scope>
    <source>
        <strain evidence="2">P77</strain>
    </source>
</reference>
<keyword evidence="1" id="KW-0472">Membrane</keyword>
<name>A0A6A5K1V7_9PLEO</name>
<feature type="transmembrane region" description="Helical" evidence="1">
    <location>
        <begin position="73"/>
        <end position="94"/>
    </location>
</feature>
<dbReference type="AlphaFoldDB" id="A0A6A5K1V7"/>
<gene>
    <name evidence="2" type="ORF">BDW02DRAFT_601187</name>
</gene>
<dbReference type="PANTHER" id="PTHR12242">
    <property type="entry name" value="OS02G0130600 PROTEIN-RELATED"/>
    <property type="match status" value="1"/>
</dbReference>
<sequence length="277" mass="31280">MAIGGRATTPYIGPIDPTHRFVTSWILPPGILFALRTLLAVYAFTTIFIIFGWNGSHGRSDSSRQSFSYFTILTYWGLAFYYAFSAVHTGSYWFTGVPLLARWPKALQIAHSMFYSTIVVYPWIVTIVFWALLAGHFDSTFSLWSNTSQHALNAAFAFFEIFFPRTEPLPWLSLIPIVILLALYLGLAYLTYATEGFYVYPFLDLQKNSSGVVAAYIVGILVAAIIVFLLVRYLIVLRVWVTEKKLGKIGKFSKKGQAITTVDEEDKNLPLDRIVPK</sequence>
<dbReference type="PANTHER" id="PTHR12242:SF1">
    <property type="entry name" value="MYND-TYPE DOMAIN-CONTAINING PROTEIN"/>
    <property type="match status" value="1"/>
</dbReference>
<feature type="transmembrane region" description="Helical" evidence="1">
    <location>
        <begin position="31"/>
        <end position="53"/>
    </location>
</feature>
<dbReference type="EMBL" id="ML975377">
    <property type="protein sequence ID" value="KAF1830989.1"/>
    <property type="molecule type" value="Genomic_DNA"/>
</dbReference>
<feature type="transmembrane region" description="Helical" evidence="1">
    <location>
        <begin position="114"/>
        <end position="133"/>
    </location>
</feature>
<evidence type="ECO:0000256" key="1">
    <source>
        <dbReference type="SAM" id="Phobius"/>
    </source>
</evidence>
<keyword evidence="1" id="KW-0812">Transmembrane</keyword>
<proteinExistence type="predicted"/>
<dbReference type="GO" id="GO:0016020">
    <property type="term" value="C:membrane"/>
    <property type="evidence" value="ECO:0007669"/>
    <property type="project" value="TreeGrafter"/>
</dbReference>
<evidence type="ECO:0008006" key="4">
    <source>
        <dbReference type="Google" id="ProtNLM"/>
    </source>
</evidence>
<feature type="transmembrane region" description="Helical" evidence="1">
    <location>
        <begin position="212"/>
        <end position="235"/>
    </location>
</feature>
<accession>A0A6A5K1V7</accession>